<dbReference type="InterPro" id="IPR001214">
    <property type="entry name" value="SET_dom"/>
</dbReference>
<accession>A0A0N4V7G5</accession>
<name>A0A0N4V7G5_ENTVE</name>
<evidence type="ECO:0000256" key="6">
    <source>
        <dbReference type="ARBA" id="ARBA00022723"/>
    </source>
</evidence>
<evidence type="ECO:0000259" key="9">
    <source>
        <dbReference type="PROSITE" id="PS50867"/>
    </source>
</evidence>
<dbReference type="InterPro" id="IPR003616">
    <property type="entry name" value="Post-SET_dom"/>
</dbReference>
<comment type="subcellular location">
    <subcellularLocation>
        <location evidence="1">Chromosome</location>
    </subcellularLocation>
</comment>
<dbReference type="InterPro" id="IPR046341">
    <property type="entry name" value="SET_dom_sf"/>
</dbReference>
<feature type="domain" description="Post-SET" evidence="10">
    <location>
        <begin position="226"/>
        <end position="242"/>
    </location>
</feature>
<dbReference type="InterPro" id="IPR050973">
    <property type="entry name" value="H3K9_Histone-Lys_N-MTase"/>
</dbReference>
<reference evidence="13" key="1">
    <citation type="submission" date="2017-02" db="UniProtKB">
        <authorList>
            <consortium name="WormBaseParasite"/>
        </authorList>
    </citation>
    <scope>IDENTIFICATION</scope>
</reference>
<dbReference type="PANTHER" id="PTHR46223">
    <property type="entry name" value="HISTONE-LYSINE N-METHYLTRANSFERASE SUV39H"/>
    <property type="match status" value="1"/>
</dbReference>
<dbReference type="WBParaSite" id="EVEC_0000623001-mRNA-1">
    <property type="protein sequence ID" value="EVEC_0000623001-mRNA-1"/>
    <property type="gene ID" value="EVEC_0000623001"/>
</dbReference>
<keyword evidence="12" id="KW-1185">Reference proteome</keyword>
<dbReference type="PANTHER" id="PTHR46223:SF3">
    <property type="entry name" value="HISTONE-LYSINE N-METHYLTRANSFERASE SET-23"/>
    <property type="match status" value="1"/>
</dbReference>
<dbReference type="EMBL" id="UXUI01008289">
    <property type="protein sequence ID" value="VDD91090.1"/>
    <property type="molecule type" value="Genomic_DNA"/>
</dbReference>
<evidence type="ECO:0000313" key="13">
    <source>
        <dbReference type="WBParaSite" id="EVEC_0000623001-mRNA-1"/>
    </source>
</evidence>
<reference evidence="11 12" key="2">
    <citation type="submission" date="2018-10" db="EMBL/GenBank/DDBJ databases">
        <authorList>
            <consortium name="Pathogen Informatics"/>
        </authorList>
    </citation>
    <scope>NUCLEOTIDE SEQUENCE [LARGE SCALE GENOMIC DNA]</scope>
</reference>
<gene>
    <name evidence="11" type="ORF">EVEC_LOCUS5841</name>
</gene>
<feature type="domain" description="SET" evidence="8">
    <location>
        <begin position="95"/>
        <end position="214"/>
    </location>
</feature>
<proteinExistence type="predicted"/>
<dbReference type="PROSITE" id="PS50280">
    <property type="entry name" value="SET"/>
    <property type="match status" value="1"/>
</dbReference>
<keyword evidence="6" id="KW-0479">Metal-binding</keyword>
<dbReference type="GO" id="GO:0005634">
    <property type="term" value="C:nucleus"/>
    <property type="evidence" value="ECO:0007669"/>
    <property type="project" value="InterPro"/>
</dbReference>
<dbReference type="GO" id="GO:0008270">
    <property type="term" value="F:zinc ion binding"/>
    <property type="evidence" value="ECO:0007669"/>
    <property type="project" value="InterPro"/>
</dbReference>
<evidence type="ECO:0000256" key="7">
    <source>
        <dbReference type="ARBA" id="ARBA00022833"/>
    </source>
</evidence>
<dbReference type="Proteomes" id="UP000274131">
    <property type="component" value="Unassembled WGS sequence"/>
</dbReference>
<dbReference type="GO" id="GO:0042054">
    <property type="term" value="F:histone methyltransferase activity"/>
    <property type="evidence" value="ECO:0007669"/>
    <property type="project" value="InterPro"/>
</dbReference>
<dbReference type="AlphaFoldDB" id="A0A0N4V7G5"/>
<evidence type="ECO:0000256" key="5">
    <source>
        <dbReference type="ARBA" id="ARBA00022691"/>
    </source>
</evidence>
<dbReference type="PROSITE" id="PS50868">
    <property type="entry name" value="POST_SET"/>
    <property type="match status" value="1"/>
</dbReference>
<dbReference type="GO" id="GO:0032259">
    <property type="term" value="P:methylation"/>
    <property type="evidence" value="ECO:0007669"/>
    <property type="project" value="UniProtKB-KW"/>
</dbReference>
<dbReference type="Gene3D" id="2.170.270.10">
    <property type="entry name" value="SET domain"/>
    <property type="match status" value="1"/>
</dbReference>
<evidence type="ECO:0000313" key="12">
    <source>
        <dbReference type="Proteomes" id="UP000274131"/>
    </source>
</evidence>
<evidence type="ECO:0000259" key="8">
    <source>
        <dbReference type="PROSITE" id="PS50280"/>
    </source>
</evidence>
<evidence type="ECO:0000259" key="10">
    <source>
        <dbReference type="PROSITE" id="PS50868"/>
    </source>
</evidence>
<keyword evidence="3" id="KW-0489">Methyltransferase</keyword>
<evidence type="ECO:0000256" key="2">
    <source>
        <dbReference type="ARBA" id="ARBA00022454"/>
    </source>
</evidence>
<dbReference type="SMART" id="SM00317">
    <property type="entry name" value="SET"/>
    <property type="match status" value="1"/>
</dbReference>
<protein>
    <submittedName>
        <fullName evidence="13">Histone-lysine N-methyltransferase SETMAR</fullName>
    </submittedName>
</protein>
<evidence type="ECO:0000256" key="4">
    <source>
        <dbReference type="ARBA" id="ARBA00022679"/>
    </source>
</evidence>
<dbReference type="Pfam" id="PF00856">
    <property type="entry name" value="SET"/>
    <property type="match status" value="1"/>
</dbReference>
<sequence>MFAYRSVPSLIPGDGCQLEEFEDFFVGCNCLDVCSAASRCSCFFFFINIYDVYENNNSIRESAVELPILECSTSCVCSNWSHPCSNRCVQFGPQLPLEIFLTPEKGFGLRCKDSVQKGQFIAEYAGEVIGPFEVEKRTLENCLNNYIFTTKVRFKILFFYIDARHYGNVARFINHSCEPNLDIVLLRIGTPVVHVALFANRNIAKFEELTYDYGLSSCSKSNSEECPRKCLCGSLGCKGFLPFSLRDPS</sequence>
<feature type="domain" description="Pre-SET" evidence="9">
    <location>
        <begin position="26"/>
        <end position="92"/>
    </location>
</feature>
<dbReference type="GO" id="GO:0005694">
    <property type="term" value="C:chromosome"/>
    <property type="evidence" value="ECO:0007669"/>
    <property type="project" value="UniProtKB-SubCell"/>
</dbReference>
<organism evidence="13">
    <name type="scientific">Enterobius vermicularis</name>
    <name type="common">Human pinworm</name>
    <dbReference type="NCBI Taxonomy" id="51028"/>
    <lineage>
        <taxon>Eukaryota</taxon>
        <taxon>Metazoa</taxon>
        <taxon>Ecdysozoa</taxon>
        <taxon>Nematoda</taxon>
        <taxon>Chromadorea</taxon>
        <taxon>Rhabditida</taxon>
        <taxon>Spirurina</taxon>
        <taxon>Oxyuridomorpha</taxon>
        <taxon>Oxyuroidea</taxon>
        <taxon>Oxyuridae</taxon>
        <taxon>Enterobius</taxon>
    </lineage>
</organism>
<dbReference type="SUPFAM" id="SSF82199">
    <property type="entry name" value="SET domain"/>
    <property type="match status" value="1"/>
</dbReference>
<keyword evidence="2" id="KW-0158">Chromosome</keyword>
<keyword evidence="5" id="KW-0949">S-adenosyl-L-methionine</keyword>
<dbReference type="STRING" id="51028.A0A0N4V7G5"/>
<dbReference type="InterPro" id="IPR007728">
    <property type="entry name" value="Pre-SET_dom"/>
</dbReference>
<evidence type="ECO:0000313" key="11">
    <source>
        <dbReference type="EMBL" id="VDD91090.1"/>
    </source>
</evidence>
<evidence type="ECO:0000256" key="3">
    <source>
        <dbReference type="ARBA" id="ARBA00022603"/>
    </source>
</evidence>
<keyword evidence="7" id="KW-0862">Zinc</keyword>
<keyword evidence="4" id="KW-0808">Transferase</keyword>
<evidence type="ECO:0000256" key="1">
    <source>
        <dbReference type="ARBA" id="ARBA00004286"/>
    </source>
</evidence>
<dbReference type="OrthoDB" id="616263at2759"/>
<dbReference type="PROSITE" id="PS50867">
    <property type="entry name" value="PRE_SET"/>
    <property type="match status" value="1"/>
</dbReference>